<dbReference type="KEGG" id="pco:PHACADRAFT_207695"/>
<evidence type="ECO:0000313" key="3">
    <source>
        <dbReference type="EMBL" id="EKM56463.1"/>
    </source>
</evidence>
<protein>
    <recommendedName>
        <fullName evidence="2">DUF6533 domain-containing protein</fullName>
    </recommendedName>
</protein>
<dbReference type="OrthoDB" id="2804045at2759"/>
<evidence type="ECO:0000259" key="2">
    <source>
        <dbReference type="Pfam" id="PF20151"/>
    </source>
</evidence>
<dbReference type="Pfam" id="PF20151">
    <property type="entry name" value="DUF6533"/>
    <property type="match status" value="1"/>
</dbReference>
<accession>K5VY15</accession>
<dbReference type="GeneID" id="18912649"/>
<gene>
    <name evidence="3" type="ORF">PHACADRAFT_207695</name>
</gene>
<name>K5VY15_PHACS</name>
<feature type="domain" description="DUF6533" evidence="2">
    <location>
        <begin position="17"/>
        <end position="62"/>
    </location>
</feature>
<dbReference type="RefSeq" id="XP_007394310.1">
    <property type="nucleotide sequence ID" value="XM_007394248.1"/>
</dbReference>
<feature type="transmembrane region" description="Helical" evidence="1">
    <location>
        <begin position="123"/>
        <end position="148"/>
    </location>
</feature>
<dbReference type="EMBL" id="JH930471">
    <property type="protein sequence ID" value="EKM56463.1"/>
    <property type="molecule type" value="Genomic_DNA"/>
</dbReference>
<dbReference type="InParanoid" id="K5VY15"/>
<dbReference type="HOGENOM" id="CLU_053360_2_0_1"/>
<keyword evidence="1" id="KW-0812">Transmembrane</keyword>
<proteinExistence type="predicted"/>
<keyword evidence="4" id="KW-1185">Reference proteome</keyword>
<evidence type="ECO:0000313" key="4">
    <source>
        <dbReference type="Proteomes" id="UP000008370"/>
    </source>
</evidence>
<dbReference type="Proteomes" id="UP000008370">
    <property type="component" value="Unassembled WGS sequence"/>
</dbReference>
<reference evidence="3 4" key="1">
    <citation type="journal article" date="2012" name="BMC Genomics">
        <title>Comparative genomics of the white-rot fungi, Phanerochaete carnosa and P. chrysosporium, to elucidate the genetic basis of the distinct wood types they colonize.</title>
        <authorList>
            <person name="Suzuki H."/>
            <person name="MacDonald J."/>
            <person name="Syed K."/>
            <person name="Salamov A."/>
            <person name="Hori C."/>
            <person name="Aerts A."/>
            <person name="Henrissat B."/>
            <person name="Wiebenga A."/>
            <person name="vanKuyk P.A."/>
            <person name="Barry K."/>
            <person name="Lindquist E."/>
            <person name="LaButti K."/>
            <person name="Lapidus A."/>
            <person name="Lucas S."/>
            <person name="Coutinho P."/>
            <person name="Gong Y."/>
            <person name="Samejima M."/>
            <person name="Mahadevan R."/>
            <person name="Abou-Zaid M."/>
            <person name="de Vries R.P."/>
            <person name="Igarashi K."/>
            <person name="Yadav J.S."/>
            <person name="Grigoriev I.V."/>
            <person name="Master E.R."/>
        </authorList>
    </citation>
    <scope>NUCLEOTIDE SEQUENCE [LARGE SCALE GENOMIC DNA]</scope>
    <source>
        <strain evidence="3 4">HHB-10118-sp</strain>
    </source>
</reference>
<evidence type="ECO:0000256" key="1">
    <source>
        <dbReference type="SAM" id="Phobius"/>
    </source>
</evidence>
<keyword evidence="1" id="KW-1133">Transmembrane helix</keyword>
<sequence length="340" mass="37571">MDSDLIEAVKQIQAQSYADVAMTAIVVFEYLVTFDQELTCVWQRKFSATSVLLLTTRWVMIINQAIVWMPSTPKTKCSPLSISEKNRSPNSPADAHFIPSKRIALFAAFRVYALWYDWKYKHFLLAVVLTLGFVPVATNIFGWANIVLTYQGPLLDGCAAYINTSDELNMMCVTNGPILAALTLTAVSTERSAVLQLTRSSALACDIIVLIATWLRTFSQWREARQLHIHLPASTLLLRDGTIYFIALLAMNIAQMATFWDASINANIANVPLTSMPNVLVNRFLINLRQLSQPTDPSATLMTLDTSALTFAMPASEALGNIGESLEYGTADSAMVSEVD</sequence>
<keyword evidence="1" id="KW-0472">Membrane</keyword>
<dbReference type="InterPro" id="IPR045340">
    <property type="entry name" value="DUF6533"/>
</dbReference>
<dbReference type="AlphaFoldDB" id="K5VY15"/>
<organism evidence="3 4">
    <name type="scientific">Phanerochaete carnosa (strain HHB-10118-sp)</name>
    <name type="common">White-rot fungus</name>
    <name type="synonym">Peniophora carnosa</name>
    <dbReference type="NCBI Taxonomy" id="650164"/>
    <lineage>
        <taxon>Eukaryota</taxon>
        <taxon>Fungi</taxon>
        <taxon>Dikarya</taxon>
        <taxon>Basidiomycota</taxon>
        <taxon>Agaricomycotina</taxon>
        <taxon>Agaricomycetes</taxon>
        <taxon>Polyporales</taxon>
        <taxon>Phanerochaetaceae</taxon>
        <taxon>Phanerochaete</taxon>
    </lineage>
</organism>